<dbReference type="GO" id="GO:0050660">
    <property type="term" value="F:flavin adenine dinucleotide binding"/>
    <property type="evidence" value="ECO:0007669"/>
    <property type="project" value="InterPro"/>
</dbReference>
<dbReference type="Gene3D" id="1.10.540.10">
    <property type="entry name" value="Acyl-CoA dehydrogenase/oxidase, N-terminal domain"/>
    <property type="match status" value="1"/>
</dbReference>
<dbReference type="GO" id="GO:0005737">
    <property type="term" value="C:cytoplasm"/>
    <property type="evidence" value="ECO:0007669"/>
    <property type="project" value="TreeGrafter"/>
</dbReference>
<dbReference type="Gene3D" id="1.20.140.10">
    <property type="entry name" value="Butyryl-CoA Dehydrogenase, subunit A, domain 3"/>
    <property type="match status" value="1"/>
</dbReference>
<dbReference type="AlphaFoldDB" id="A0A1G5MCF6"/>
<dbReference type="InterPro" id="IPR009075">
    <property type="entry name" value="AcylCo_DH/oxidase_C"/>
</dbReference>
<evidence type="ECO:0000256" key="1">
    <source>
        <dbReference type="ARBA" id="ARBA00001974"/>
    </source>
</evidence>
<evidence type="ECO:0000313" key="7">
    <source>
        <dbReference type="EMBL" id="SCZ22110.1"/>
    </source>
</evidence>
<gene>
    <name evidence="7" type="ORF">SAMN03080610_00372</name>
</gene>
<comment type="cofactor">
    <cofactor evidence="1">
        <name>FAD</name>
        <dbReference type="ChEBI" id="CHEBI:57692"/>
    </cofactor>
</comment>
<sequence>MPLRASLPEPARHPSEPIDLAALSTKIGAEATRHDAAGSFPTEGFAVLAETGLLSGPLLSSERMEDLLYLLAAVGRGDLNVGRIFEGHVNALQLIALFGSKAQQNRYQAEARRGCIFGVWNTDAPGKPLAIEDGALVGAKNFASGVDGLSHAIVTVEEAEGRQMLIVPVDDRPVDRSWWRPLGMKASGSHVVDFSGVEVAPDWFLGRPGDYVRQPWFSAGAIRFAAVQLGGAHAVLDAAQAHLTRTGRADNPYQAHRLGEMALAVEGGYGWISRAAEAWRRGCLGGASEVEQEQATATANAMRIAIEKLAMEVLATAERAVGAAGLMQPHPLERLDRDLRTYLRQPNPDGALAAVGEALADGRFVLGRPSREIVGC</sequence>
<dbReference type="STRING" id="1120955.SAMN03080610_00372"/>
<evidence type="ECO:0000256" key="5">
    <source>
        <dbReference type="ARBA" id="ARBA00023002"/>
    </source>
</evidence>
<evidence type="ECO:0000256" key="3">
    <source>
        <dbReference type="ARBA" id="ARBA00022630"/>
    </source>
</evidence>
<reference evidence="7 8" key="1">
    <citation type="submission" date="2016-10" db="EMBL/GenBank/DDBJ databases">
        <authorList>
            <person name="de Groot N.N."/>
        </authorList>
    </citation>
    <scope>NUCLEOTIDE SEQUENCE [LARGE SCALE GENOMIC DNA]</scope>
    <source>
        <strain evidence="7 8">DSM 2698</strain>
    </source>
</reference>
<dbReference type="OrthoDB" id="2986495at2"/>
<dbReference type="EMBL" id="FMVW01000001">
    <property type="protein sequence ID" value="SCZ22110.1"/>
    <property type="molecule type" value="Genomic_DNA"/>
</dbReference>
<dbReference type="InterPro" id="IPR050741">
    <property type="entry name" value="Acyl-CoA_dehydrogenase"/>
</dbReference>
<name>A0A1G5MCF6_AFIMA</name>
<evidence type="ECO:0000256" key="4">
    <source>
        <dbReference type="ARBA" id="ARBA00022827"/>
    </source>
</evidence>
<proteinExistence type="inferred from homology"/>
<keyword evidence="5" id="KW-0560">Oxidoreductase</keyword>
<feature type="domain" description="Acyl-CoA dehydrogenase/oxidase C-terminal" evidence="6">
    <location>
        <begin position="217"/>
        <end position="342"/>
    </location>
</feature>
<dbReference type="InterPro" id="IPR046373">
    <property type="entry name" value="Acyl-CoA_Oxase/DH_mid-dom_sf"/>
</dbReference>
<dbReference type="InterPro" id="IPR009100">
    <property type="entry name" value="AcylCoA_DH/oxidase_NM_dom_sf"/>
</dbReference>
<dbReference type="RefSeq" id="WP_092809183.1">
    <property type="nucleotide sequence ID" value="NZ_FMVW01000001.1"/>
</dbReference>
<dbReference type="GO" id="GO:0033539">
    <property type="term" value="P:fatty acid beta-oxidation using acyl-CoA dehydrogenase"/>
    <property type="evidence" value="ECO:0007669"/>
    <property type="project" value="TreeGrafter"/>
</dbReference>
<evidence type="ECO:0000313" key="8">
    <source>
        <dbReference type="Proteomes" id="UP000199347"/>
    </source>
</evidence>
<protein>
    <submittedName>
        <fullName evidence="7">Acyl-CoA dehydrogenase</fullName>
    </submittedName>
</protein>
<dbReference type="SUPFAM" id="SSF56645">
    <property type="entry name" value="Acyl-CoA dehydrogenase NM domain-like"/>
    <property type="match status" value="1"/>
</dbReference>
<dbReference type="GO" id="GO:0003995">
    <property type="term" value="F:acyl-CoA dehydrogenase activity"/>
    <property type="evidence" value="ECO:0007669"/>
    <property type="project" value="TreeGrafter"/>
</dbReference>
<dbReference type="InterPro" id="IPR037069">
    <property type="entry name" value="AcylCoA_DH/ox_N_sf"/>
</dbReference>
<dbReference type="PANTHER" id="PTHR48083:SF37">
    <property type="entry name" value="DEHYDROGENASE, PUTATIVE-RELATED"/>
    <property type="match status" value="1"/>
</dbReference>
<evidence type="ECO:0000256" key="2">
    <source>
        <dbReference type="ARBA" id="ARBA00009347"/>
    </source>
</evidence>
<evidence type="ECO:0000259" key="6">
    <source>
        <dbReference type="Pfam" id="PF00441"/>
    </source>
</evidence>
<organism evidence="7 8">
    <name type="scientific">Afifella marina DSM 2698</name>
    <dbReference type="NCBI Taxonomy" id="1120955"/>
    <lineage>
        <taxon>Bacteria</taxon>
        <taxon>Pseudomonadati</taxon>
        <taxon>Pseudomonadota</taxon>
        <taxon>Alphaproteobacteria</taxon>
        <taxon>Hyphomicrobiales</taxon>
        <taxon>Afifellaceae</taxon>
        <taxon>Afifella</taxon>
    </lineage>
</organism>
<keyword evidence="3" id="KW-0285">Flavoprotein</keyword>
<dbReference type="Gene3D" id="2.40.110.10">
    <property type="entry name" value="Butyryl-CoA Dehydrogenase, subunit A, domain 2"/>
    <property type="match status" value="1"/>
</dbReference>
<dbReference type="Pfam" id="PF00441">
    <property type="entry name" value="Acyl-CoA_dh_1"/>
    <property type="match status" value="1"/>
</dbReference>
<keyword evidence="4" id="KW-0274">FAD</keyword>
<accession>A0A1G5MCF6</accession>
<comment type="similarity">
    <text evidence="2">Belongs to the acyl-CoA dehydrogenase family.</text>
</comment>
<dbReference type="PANTHER" id="PTHR48083">
    <property type="entry name" value="MEDIUM-CHAIN SPECIFIC ACYL-COA DEHYDROGENASE, MITOCHONDRIAL-RELATED"/>
    <property type="match status" value="1"/>
</dbReference>
<keyword evidence="8" id="KW-1185">Reference proteome</keyword>
<dbReference type="SUPFAM" id="SSF47203">
    <property type="entry name" value="Acyl-CoA dehydrogenase C-terminal domain-like"/>
    <property type="match status" value="1"/>
</dbReference>
<dbReference type="Proteomes" id="UP000199347">
    <property type="component" value="Unassembled WGS sequence"/>
</dbReference>
<dbReference type="InterPro" id="IPR036250">
    <property type="entry name" value="AcylCo_DH-like_C"/>
</dbReference>